<dbReference type="EMBL" id="WJBH02000009">
    <property type="protein sequence ID" value="KAI9553285.1"/>
    <property type="molecule type" value="Genomic_DNA"/>
</dbReference>
<sequence length="171" mass="19531">MNAVTAPMEGTEALQVAVSPFVRLLVHNGNYFATTTALLDPGCETSLISKDLADILKLNGQRTNMKLATFHGKDPKLTVIKTRCQISPTTNRNRKMDVEPLLVVPDLRVNRRCIKWSQHQHQWAHLQYLDLKDFNWREHTRRGKRRRAAAVLDARIVWVNGGPQKNNNDAR</sequence>
<keyword evidence="2" id="KW-1185">Reference proteome</keyword>
<reference evidence="1 2" key="1">
    <citation type="submission" date="2022-05" db="EMBL/GenBank/DDBJ databases">
        <title>A multi-omics perspective on studying reproductive biology in Daphnia sinensis.</title>
        <authorList>
            <person name="Jia J."/>
        </authorList>
    </citation>
    <scope>NUCLEOTIDE SEQUENCE [LARGE SCALE GENOMIC DNA]</scope>
    <source>
        <strain evidence="1 2">WSL</strain>
    </source>
</reference>
<protein>
    <submittedName>
        <fullName evidence="1">Uncharacterized protein</fullName>
    </submittedName>
</protein>
<organism evidence="1 2">
    <name type="scientific">Daphnia sinensis</name>
    <dbReference type="NCBI Taxonomy" id="1820382"/>
    <lineage>
        <taxon>Eukaryota</taxon>
        <taxon>Metazoa</taxon>
        <taxon>Ecdysozoa</taxon>
        <taxon>Arthropoda</taxon>
        <taxon>Crustacea</taxon>
        <taxon>Branchiopoda</taxon>
        <taxon>Diplostraca</taxon>
        <taxon>Cladocera</taxon>
        <taxon>Anomopoda</taxon>
        <taxon>Daphniidae</taxon>
        <taxon>Daphnia</taxon>
        <taxon>Daphnia similis group</taxon>
    </lineage>
</organism>
<evidence type="ECO:0000313" key="2">
    <source>
        <dbReference type="Proteomes" id="UP000820818"/>
    </source>
</evidence>
<name>A0AAD5KZ70_9CRUS</name>
<dbReference type="Proteomes" id="UP000820818">
    <property type="component" value="Linkage Group LG9"/>
</dbReference>
<proteinExistence type="predicted"/>
<gene>
    <name evidence="1" type="ORF">GHT06_021182</name>
</gene>
<evidence type="ECO:0000313" key="1">
    <source>
        <dbReference type="EMBL" id="KAI9553285.1"/>
    </source>
</evidence>
<comment type="caution">
    <text evidence="1">The sequence shown here is derived from an EMBL/GenBank/DDBJ whole genome shotgun (WGS) entry which is preliminary data.</text>
</comment>
<dbReference type="AlphaFoldDB" id="A0AAD5KZ70"/>
<accession>A0AAD5KZ70</accession>